<sequence length="136" mass="14375">MASNAIYQSKNGCCGEIPTDGPIPESLARAGLTPESWGQYLQEVDAARKKAFPFHAGCCCLSIFTMGLAVICWLPLSASAASKFQQELANIEAKHLRPLGITAYGKYTISDNGGGFTVYDPSPAMVAPQATNNMAA</sequence>
<proteinExistence type="predicted"/>
<accession>A0A6U5AVF1</accession>
<keyword evidence="1" id="KW-0812">Transmembrane</keyword>
<protein>
    <submittedName>
        <fullName evidence="2">Uncharacterized protein</fullName>
    </submittedName>
</protein>
<reference evidence="2" key="1">
    <citation type="submission" date="2021-01" db="EMBL/GenBank/DDBJ databases">
        <authorList>
            <person name="Corre E."/>
            <person name="Pelletier E."/>
            <person name="Niang G."/>
            <person name="Scheremetjew M."/>
            <person name="Finn R."/>
            <person name="Kale V."/>
            <person name="Holt S."/>
            <person name="Cochrane G."/>
            <person name="Meng A."/>
            <person name="Brown T."/>
            <person name="Cohen L."/>
        </authorList>
    </citation>
    <scope>NUCLEOTIDE SEQUENCE</scope>
    <source>
        <strain evidence="2">CCMP644</strain>
    </source>
</reference>
<evidence type="ECO:0000313" key="2">
    <source>
        <dbReference type="EMBL" id="CAD8975720.1"/>
    </source>
</evidence>
<dbReference type="EMBL" id="HBFX01044472">
    <property type="protein sequence ID" value="CAD8975720.1"/>
    <property type="molecule type" value="Transcribed_RNA"/>
</dbReference>
<gene>
    <name evidence="2" type="ORF">HAND00432_LOCUS26725</name>
</gene>
<keyword evidence="1" id="KW-1133">Transmembrane helix</keyword>
<feature type="transmembrane region" description="Helical" evidence="1">
    <location>
        <begin position="54"/>
        <end position="76"/>
    </location>
</feature>
<keyword evidence="1" id="KW-0472">Membrane</keyword>
<organism evidence="2">
    <name type="scientific">Hemiselmis andersenii</name>
    <name type="common">Cryptophyte alga</name>
    <dbReference type="NCBI Taxonomy" id="464988"/>
    <lineage>
        <taxon>Eukaryota</taxon>
        <taxon>Cryptophyceae</taxon>
        <taxon>Cryptomonadales</taxon>
        <taxon>Hemiselmidaceae</taxon>
        <taxon>Hemiselmis</taxon>
    </lineage>
</organism>
<evidence type="ECO:0000256" key="1">
    <source>
        <dbReference type="SAM" id="Phobius"/>
    </source>
</evidence>
<name>A0A6U5AVF1_HEMAN</name>
<dbReference type="AlphaFoldDB" id="A0A6U5AVF1"/>